<accession>A0A0A9ARG1</accession>
<name>A0A0A9ARG1_ARUDO</name>
<protein>
    <submittedName>
        <fullName evidence="1">Uncharacterized protein</fullName>
    </submittedName>
</protein>
<sequence>MSGCEDLVITSVYNKVIVGLRCFCCCKLCLKYSATCTWLAMK</sequence>
<evidence type="ECO:0000313" key="1">
    <source>
        <dbReference type="EMBL" id="JAD52458.1"/>
    </source>
</evidence>
<reference evidence="1" key="2">
    <citation type="journal article" date="2015" name="Data Brief">
        <title>Shoot transcriptome of the giant reed, Arundo donax.</title>
        <authorList>
            <person name="Barrero R.A."/>
            <person name="Guerrero F.D."/>
            <person name="Moolhuijzen P."/>
            <person name="Goolsby J.A."/>
            <person name="Tidwell J."/>
            <person name="Bellgard S.E."/>
            <person name="Bellgard M.I."/>
        </authorList>
    </citation>
    <scope>NUCLEOTIDE SEQUENCE</scope>
    <source>
        <tissue evidence="1">Shoot tissue taken approximately 20 cm above the soil surface</tissue>
    </source>
</reference>
<reference evidence="1" key="1">
    <citation type="submission" date="2014-09" db="EMBL/GenBank/DDBJ databases">
        <authorList>
            <person name="Magalhaes I.L.F."/>
            <person name="Oliveira U."/>
            <person name="Santos F.R."/>
            <person name="Vidigal T.H.D.A."/>
            <person name="Brescovit A.D."/>
            <person name="Santos A.J."/>
        </authorList>
    </citation>
    <scope>NUCLEOTIDE SEQUENCE</scope>
    <source>
        <tissue evidence="1">Shoot tissue taken approximately 20 cm above the soil surface</tissue>
    </source>
</reference>
<dbReference type="EMBL" id="GBRH01245437">
    <property type="protein sequence ID" value="JAD52458.1"/>
    <property type="molecule type" value="Transcribed_RNA"/>
</dbReference>
<organism evidence="1">
    <name type="scientific">Arundo donax</name>
    <name type="common">Giant reed</name>
    <name type="synonym">Donax arundinaceus</name>
    <dbReference type="NCBI Taxonomy" id="35708"/>
    <lineage>
        <taxon>Eukaryota</taxon>
        <taxon>Viridiplantae</taxon>
        <taxon>Streptophyta</taxon>
        <taxon>Embryophyta</taxon>
        <taxon>Tracheophyta</taxon>
        <taxon>Spermatophyta</taxon>
        <taxon>Magnoliopsida</taxon>
        <taxon>Liliopsida</taxon>
        <taxon>Poales</taxon>
        <taxon>Poaceae</taxon>
        <taxon>PACMAD clade</taxon>
        <taxon>Arundinoideae</taxon>
        <taxon>Arundineae</taxon>
        <taxon>Arundo</taxon>
    </lineage>
</organism>
<dbReference type="AlphaFoldDB" id="A0A0A9ARG1"/>
<proteinExistence type="predicted"/>